<evidence type="ECO:0000256" key="1">
    <source>
        <dbReference type="SAM" id="MobiDB-lite"/>
    </source>
</evidence>
<dbReference type="EMBL" id="HBIK01015545">
    <property type="protein sequence ID" value="CAE0382410.1"/>
    <property type="molecule type" value="Transcribed_RNA"/>
</dbReference>
<dbReference type="InterPro" id="IPR043472">
    <property type="entry name" value="Macro_dom-like"/>
</dbReference>
<feature type="region of interest" description="Disordered" evidence="1">
    <location>
        <begin position="144"/>
        <end position="230"/>
    </location>
</feature>
<feature type="compositionally biased region" description="Basic and acidic residues" evidence="1">
    <location>
        <begin position="204"/>
        <end position="222"/>
    </location>
</feature>
<organism evidence="2">
    <name type="scientific">Euplotes crassus</name>
    <dbReference type="NCBI Taxonomy" id="5936"/>
    <lineage>
        <taxon>Eukaryota</taxon>
        <taxon>Sar</taxon>
        <taxon>Alveolata</taxon>
        <taxon>Ciliophora</taxon>
        <taxon>Intramacronucleata</taxon>
        <taxon>Spirotrichea</taxon>
        <taxon>Hypotrichia</taxon>
        <taxon>Euplotida</taxon>
        <taxon>Euplotidae</taxon>
        <taxon>Moneuplotes</taxon>
    </lineage>
</organism>
<protein>
    <submittedName>
        <fullName evidence="2">Uncharacterized protein</fullName>
    </submittedName>
</protein>
<reference evidence="2" key="1">
    <citation type="submission" date="2021-01" db="EMBL/GenBank/DDBJ databases">
        <authorList>
            <person name="Corre E."/>
            <person name="Pelletier E."/>
            <person name="Niang G."/>
            <person name="Scheremetjew M."/>
            <person name="Finn R."/>
            <person name="Kale V."/>
            <person name="Holt S."/>
            <person name="Cochrane G."/>
            <person name="Meng A."/>
            <person name="Brown T."/>
            <person name="Cohen L."/>
        </authorList>
    </citation>
    <scope>NUCLEOTIDE SEQUENCE</scope>
    <source>
        <strain evidence="2">CT5</strain>
    </source>
</reference>
<feature type="compositionally biased region" description="Basic residues" evidence="1">
    <location>
        <begin position="125"/>
        <end position="136"/>
    </location>
</feature>
<feature type="region of interest" description="Disordered" evidence="1">
    <location>
        <begin position="118"/>
        <end position="137"/>
    </location>
</feature>
<proteinExistence type="predicted"/>
<dbReference type="SUPFAM" id="SSF52949">
    <property type="entry name" value="Macro domain-like"/>
    <property type="match status" value="1"/>
</dbReference>
<name>A0A7S3KGZ8_EUPCR</name>
<dbReference type="Gene3D" id="3.40.220.10">
    <property type="entry name" value="Leucine Aminopeptidase, subunit E, domain 1"/>
    <property type="match status" value="1"/>
</dbReference>
<accession>A0A7S3KGZ8</accession>
<sequence length="230" mass="25676">MAASRGGSEALKKIYYGILKKFKAGNYMSGKMLTKIVKNCLVLANLDKISSISIPLLGTAGLAFPQRESIKYIQEGIYQYLKEINEEDNTIDLIQICVMEKDLLDDIRGYWRTDIKGSEDEKPVKGNKKSKGKLNLKKTVVDEDTTKKSQSKLTNSKFDSESSSDSGAEEEKKEESPYSRGQNSQQFAAKDIAYKSEDDSDSDEAPKDTLVRGPHFLDKSSDESEDSDDI</sequence>
<evidence type="ECO:0000313" key="2">
    <source>
        <dbReference type="EMBL" id="CAE0382410.1"/>
    </source>
</evidence>
<gene>
    <name evidence="2" type="ORF">ECRA1380_LOCUS7372</name>
</gene>
<dbReference type="AlphaFoldDB" id="A0A7S3KGZ8"/>